<feature type="transmembrane region" description="Helical" evidence="1">
    <location>
        <begin position="156"/>
        <end position="172"/>
    </location>
</feature>
<evidence type="ECO:0000256" key="1">
    <source>
        <dbReference type="SAM" id="Phobius"/>
    </source>
</evidence>
<keyword evidence="1" id="KW-0812">Transmembrane</keyword>
<proteinExistence type="predicted"/>
<feature type="transmembrane region" description="Helical" evidence="1">
    <location>
        <begin position="134"/>
        <end position="149"/>
    </location>
</feature>
<feature type="transmembrane region" description="Helical" evidence="1">
    <location>
        <begin position="317"/>
        <end position="334"/>
    </location>
</feature>
<sequence>MRISKPLFLLLITLVLILYYVICAVYLNNLGYFNQESLFYVEKSKIVFEGIGDRLKVIGLTSPIFPFYATFIFTVISYNLAPILASAVGTGLLFNIMANTLTKRLADDFYLLLLLVVFMLHPGILYMACSGKSMYLQMVFFFLFFLNIFKFYNSNTTFHVSIASICLVVLVFCDYKFIWLTLFFLPLVLSISIQSLNLSEKESIFRLFTSFNNPSLRRKLINKTFALYIIIFILPLVSVLIYKMLNLTHAADLNYFIDSPYATWSVLAEKIDYNMLLDTTGHHKLPEASIIISLRVILFCPLILVALYLFRQKTYQILTLFTPFAFVEFLRIKYDKVYLTHQYYMLFLILALLCVIFRANTVKNQTNFKILLLLVIVLQIYTGYQFLDKSYIAEEHHFINVLLKTEVPDTQDSNQDIANYINSLPGDPHVMVDDAVAYPIVAFVGNVRSMIMPYQQNFLSAVEAPGKYADYMLVASDKNPAYGYTQLTKKYLQQIRNADNRLYVEKKYETDNWILYKIEQH</sequence>
<dbReference type="EMBL" id="JADFFM010000001">
    <property type="protein sequence ID" value="MBE9667241.1"/>
    <property type="molecule type" value="Genomic_DNA"/>
</dbReference>
<name>A0ABR9XJ38_9SPHI</name>
<dbReference type="Proteomes" id="UP000632774">
    <property type="component" value="Unassembled WGS sequence"/>
</dbReference>
<keyword evidence="1" id="KW-1133">Transmembrane helix</keyword>
<reference evidence="2 3" key="1">
    <citation type="submission" date="2020-10" db="EMBL/GenBank/DDBJ databases">
        <title>Mucilaginibacter mali sp. nov., isolated from rhizosphere soil of apple orchard.</title>
        <authorList>
            <person name="Lee J.-S."/>
            <person name="Kim H.S."/>
            <person name="Kim J.-S."/>
        </authorList>
    </citation>
    <scope>NUCLEOTIDE SEQUENCE [LARGE SCALE GENOMIC DNA]</scope>
    <source>
        <strain evidence="2 3">KCTC 23157</strain>
    </source>
</reference>
<evidence type="ECO:0008006" key="4">
    <source>
        <dbReference type="Google" id="ProtNLM"/>
    </source>
</evidence>
<feature type="transmembrane region" description="Helical" evidence="1">
    <location>
        <begin position="109"/>
        <end position="128"/>
    </location>
</feature>
<feature type="transmembrane region" description="Helical" evidence="1">
    <location>
        <begin position="340"/>
        <end position="358"/>
    </location>
</feature>
<feature type="transmembrane region" description="Helical" evidence="1">
    <location>
        <begin position="67"/>
        <end position="97"/>
    </location>
</feature>
<feature type="transmembrane region" description="Helical" evidence="1">
    <location>
        <begin position="178"/>
        <end position="198"/>
    </location>
</feature>
<feature type="transmembrane region" description="Helical" evidence="1">
    <location>
        <begin position="290"/>
        <end position="310"/>
    </location>
</feature>
<dbReference type="RefSeq" id="WP_194106586.1">
    <property type="nucleotide sequence ID" value="NZ_JADFFM010000001.1"/>
</dbReference>
<gene>
    <name evidence="2" type="ORF">IRJ18_12795</name>
</gene>
<feature type="transmembrane region" description="Helical" evidence="1">
    <location>
        <begin position="225"/>
        <end position="245"/>
    </location>
</feature>
<evidence type="ECO:0000313" key="3">
    <source>
        <dbReference type="Proteomes" id="UP000632774"/>
    </source>
</evidence>
<keyword evidence="3" id="KW-1185">Reference proteome</keyword>
<accession>A0ABR9XJ38</accession>
<comment type="caution">
    <text evidence="2">The sequence shown here is derived from an EMBL/GenBank/DDBJ whole genome shotgun (WGS) entry which is preliminary data.</text>
</comment>
<feature type="transmembrane region" description="Helical" evidence="1">
    <location>
        <begin position="370"/>
        <end position="387"/>
    </location>
</feature>
<keyword evidence="1" id="KW-0472">Membrane</keyword>
<evidence type="ECO:0000313" key="2">
    <source>
        <dbReference type="EMBL" id="MBE9667241.1"/>
    </source>
</evidence>
<protein>
    <recommendedName>
        <fullName evidence="4">Dolichyl-phosphate-mannose-protein mannosyltransferase</fullName>
    </recommendedName>
</protein>
<organism evidence="2 3">
    <name type="scientific">Mucilaginibacter boryungensis</name>
    <dbReference type="NCBI Taxonomy" id="768480"/>
    <lineage>
        <taxon>Bacteria</taxon>
        <taxon>Pseudomonadati</taxon>
        <taxon>Bacteroidota</taxon>
        <taxon>Sphingobacteriia</taxon>
        <taxon>Sphingobacteriales</taxon>
        <taxon>Sphingobacteriaceae</taxon>
        <taxon>Mucilaginibacter</taxon>
    </lineage>
</organism>